<feature type="domain" description="RNA-binding S4" evidence="6">
    <location>
        <begin position="1"/>
        <end position="66"/>
    </location>
</feature>
<dbReference type="GO" id="GO:0072344">
    <property type="term" value="P:rescue of stalled ribosome"/>
    <property type="evidence" value="ECO:0007669"/>
    <property type="project" value="UniProtKB-UniRule"/>
</dbReference>
<gene>
    <name evidence="5" type="primary">rqcP</name>
    <name evidence="7" type="ORF">DHM44_05520</name>
</gene>
<proteinExistence type="inferred from homology"/>
<keyword evidence="1 5" id="KW-0820">tRNA-binding</keyword>
<sequence length="92" mass="10830">MRIDKFLKIMAIIKRRTVANEAAEEGFILINGKKIKPSYSVKSGDILEIDMWNYYKKIRILDVPAKNSVPKKERDKYILMEKYIPKEPEDLV</sequence>
<keyword evidence="3 5" id="KW-0694">RNA-binding</keyword>
<dbReference type="EMBL" id="DPPF01000111">
    <property type="protein sequence ID" value="HCW93123.1"/>
    <property type="molecule type" value="Genomic_DNA"/>
</dbReference>
<evidence type="ECO:0000313" key="7">
    <source>
        <dbReference type="EMBL" id="HCW93123.1"/>
    </source>
</evidence>
<reference evidence="7 8" key="1">
    <citation type="journal article" date="2018" name="Nat. Biotechnol.">
        <title>A standardized bacterial taxonomy based on genome phylogeny substantially revises the tree of life.</title>
        <authorList>
            <person name="Parks D.H."/>
            <person name="Chuvochina M."/>
            <person name="Waite D.W."/>
            <person name="Rinke C."/>
            <person name="Skarshewski A."/>
            <person name="Chaumeil P.A."/>
            <person name="Hugenholtz P."/>
        </authorList>
    </citation>
    <scope>NUCLEOTIDE SEQUENCE [LARGE SCALE GENOMIC DNA]</scope>
    <source>
        <strain evidence="7">UBA8672</strain>
    </source>
</reference>
<dbReference type="GO" id="GO:0043023">
    <property type="term" value="F:ribosomal large subunit binding"/>
    <property type="evidence" value="ECO:0007669"/>
    <property type="project" value="UniProtKB-UniRule"/>
</dbReference>
<name>A0A3D5QBL7_FLESI</name>
<dbReference type="PIRSF" id="PIRSF038881">
    <property type="entry name" value="RNAbp_HP1423"/>
    <property type="match status" value="1"/>
</dbReference>
<dbReference type="GO" id="GO:0019843">
    <property type="term" value="F:rRNA binding"/>
    <property type="evidence" value="ECO:0007669"/>
    <property type="project" value="UniProtKB-UniRule"/>
</dbReference>
<dbReference type="CDD" id="cd00165">
    <property type="entry name" value="S4"/>
    <property type="match status" value="1"/>
</dbReference>
<comment type="caution">
    <text evidence="7">The sequence shown here is derived from an EMBL/GenBank/DDBJ whole genome shotgun (WGS) entry which is preliminary data.</text>
</comment>
<dbReference type="Pfam" id="PF01479">
    <property type="entry name" value="S4"/>
    <property type="match status" value="1"/>
</dbReference>
<organism evidence="7 8">
    <name type="scientific">Flexistipes sinusarabici</name>
    <dbReference type="NCBI Taxonomy" id="2352"/>
    <lineage>
        <taxon>Bacteria</taxon>
        <taxon>Pseudomonadati</taxon>
        <taxon>Deferribacterota</taxon>
        <taxon>Deferribacteres</taxon>
        <taxon>Deferribacterales</taxon>
        <taxon>Flexistipitaceae</taxon>
        <taxon>Flexistipes</taxon>
    </lineage>
</organism>
<evidence type="ECO:0000256" key="2">
    <source>
        <dbReference type="ARBA" id="ARBA00022730"/>
    </source>
</evidence>
<protein>
    <recommendedName>
        <fullName evidence="5">RQC P-site tRNA stabilizing factor</fullName>
        <shortName evidence="5">RqcP</shortName>
    </recommendedName>
    <alternativeName>
        <fullName evidence="5">Ribosome-associated protein quality control protein P</fullName>
    </alternativeName>
</protein>
<dbReference type="PROSITE" id="PS50889">
    <property type="entry name" value="S4"/>
    <property type="match status" value="1"/>
</dbReference>
<evidence type="ECO:0000259" key="6">
    <source>
        <dbReference type="SMART" id="SM00363"/>
    </source>
</evidence>
<evidence type="ECO:0000313" key="8">
    <source>
        <dbReference type="Proteomes" id="UP000262325"/>
    </source>
</evidence>
<keyword evidence="4 5" id="KW-0648">Protein biosynthesis</keyword>
<dbReference type="HAMAP" id="MF_00871">
    <property type="entry name" value="RqcP"/>
    <property type="match status" value="1"/>
</dbReference>
<dbReference type="GO" id="GO:0000049">
    <property type="term" value="F:tRNA binding"/>
    <property type="evidence" value="ECO:0007669"/>
    <property type="project" value="UniProtKB-UniRule"/>
</dbReference>
<dbReference type="InterPro" id="IPR002942">
    <property type="entry name" value="S4_RNA-bd"/>
</dbReference>
<evidence type="ECO:0000256" key="3">
    <source>
        <dbReference type="ARBA" id="ARBA00022884"/>
    </source>
</evidence>
<dbReference type="OMA" id="VSEDMCK"/>
<dbReference type="SMART" id="SM00363">
    <property type="entry name" value="S4"/>
    <property type="match status" value="1"/>
</dbReference>
<keyword evidence="2 5" id="KW-0699">rRNA-binding</keyword>
<accession>A0A3D5QBL7</accession>
<dbReference type="InterPro" id="IPR036986">
    <property type="entry name" value="S4_RNA-bd_sf"/>
</dbReference>
<dbReference type="SUPFAM" id="SSF55174">
    <property type="entry name" value="Alpha-L RNA-binding motif"/>
    <property type="match status" value="1"/>
</dbReference>
<evidence type="ECO:0000256" key="1">
    <source>
        <dbReference type="ARBA" id="ARBA00022555"/>
    </source>
</evidence>
<dbReference type="AlphaFoldDB" id="A0A3D5QBL7"/>
<dbReference type="Proteomes" id="UP000262325">
    <property type="component" value="Unassembled WGS sequence"/>
</dbReference>
<comment type="subunit">
    <text evidence="5">Associates with stalled 50S ribosomal subunits. Binds to RqcH, 23S rRNA and the P-site tRNA. Does not require RqcH for association with 50S subunits.</text>
</comment>
<dbReference type="Gene3D" id="3.10.290.10">
    <property type="entry name" value="RNA-binding S4 domain"/>
    <property type="match status" value="1"/>
</dbReference>
<evidence type="ECO:0000256" key="5">
    <source>
        <dbReference type="HAMAP-Rule" id="MF_00871"/>
    </source>
</evidence>
<evidence type="ECO:0000256" key="4">
    <source>
        <dbReference type="ARBA" id="ARBA00022917"/>
    </source>
</evidence>
<dbReference type="InterPro" id="IPR025490">
    <property type="entry name" value="RqcP"/>
</dbReference>
<comment type="similarity">
    <text evidence="5">Belongs to the RqcP family.</text>
</comment>
<comment type="function">
    <text evidence="5">Key component of the ribosome quality control system (RQC), a ribosome-associated complex that mediates the extraction of incompletely synthesized nascent chains from stalled ribosomes and their subsequent degradation. RqcH recruits Ala-charged tRNA, and with RqcP directs the elongation of stalled nascent chains on 50S ribosomal subunits, leading to non-templated C-terminal alanine extensions (Ala tail). The Ala tail promotes nascent chain degradation. RqcP is associated with the translocation-like movement of the peptidyl-tRNA from the A-site into the P-site.</text>
</comment>